<dbReference type="HOGENOM" id="CLU_2878539_0_0_7"/>
<evidence type="ECO:0000313" key="2">
    <source>
        <dbReference type="Proteomes" id="UP000009071"/>
    </source>
</evidence>
<dbReference type="STRING" id="573370.DMR_29090"/>
<dbReference type="AlphaFoldDB" id="C4XHM6"/>
<keyword evidence="2" id="KW-1185">Reference proteome</keyword>
<dbReference type="Proteomes" id="UP000009071">
    <property type="component" value="Chromosome"/>
</dbReference>
<dbReference type="EMBL" id="AP010904">
    <property type="protein sequence ID" value="BAH76400.1"/>
    <property type="molecule type" value="Genomic_DNA"/>
</dbReference>
<organism evidence="1 2">
    <name type="scientific">Solidesulfovibrio magneticus (strain ATCC 700980 / DSM 13731 / RS-1)</name>
    <name type="common">Desulfovibrio magneticus</name>
    <dbReference type="NCBI Taxonomy" id="573370"/>
    <lineage>
        <taxon>Bacteria</taxon>
        <taxon>Pseudomonadati</taxon>
        <taxon>Thermodesulfobacteriota</taxon>
        <taxon>Desulfovibrionia</taxon>
        <taxon>Desulfovibrionales</taxon>
        <taxon>Desulfovibrionaceae</taxon>
        <taxon>Solidesulfovibrio</taxon>
    </lineage>
</organism>
<accession>C4XHM6</accession>
<dbReference type="KEGG" id="dma:DMR_29090"/>
<proteinExistence type="predicted"/>
<protein>
    <submittedName>
        <fullName evidence="1">Uncharacterized protein</fullName>
    </submittedName>
</protein>
<reference evidence="1 2" key="1">
    <citation type="journal article" date="2009" name="Genome Res.">
        <title>Whole genome sequence of Desulfovibrio magneticus strain RS-1 revealed common gene clusters in magnetotactic bacteria.</title>
        <authorList>
            <person name="Nakazawa H."/>
            <person name="Arakaki A."/>
            <person name="Narita-Yamada S."/>
            <person name="Yashiro I."/>
            <person name="Jinno K."/>
            <person name="Aoki N."/>
            <person name="Tsuruyama A."/>
            <person name="Okamura Y."/>
            <person name="Tanikawa S."/>
            <person name="Fujita N."/>
            <person name="Takeyama H."/>
            <person name="Matsunaga T."/>
        </authorList>
    </citation>
    <scope>NUCLEOTIDE SEQUENCE [LARGE SCALE GENOMIC DNA]</scope>
    <source>
        <strain evidence="2">ATCC 700980 / DSM 13731 / RS-1</strain>
    </source>
</reference>
<sequence>MGTGGQLAAGPGVSPNLVPVSKTLHFRGWLSGNIRVRQEKKPQHGEAHWGRGGSRIRRGGIEW</sequence>
<evidence type="ECO:0000313" key="1">
    <source>
        <dbReference type="EMBL" id="BAH76400.1"/>
    </source>
</evidence>
<gene>
    <name evidence="1" type="ordered locus">DMR_29090</name>
</gene>
<name>C4XHM6_SOLM1</name>